<dbReference type="GO" id="GO:0000965">
    <property type="term" value="P:mitochondrial RNA 3'-end processing"/>
    <property type="evidence" value="ECO:0000318"/>
    <property type="project" value="GO_Central"/>
</dbReference>
<evidence type="ECO:0000256" key="7">
    <source>
        <dbReference type="PROSITE-ProRule" id="PRU00117"/>
    </source>
</evidence>
<dbReference type="GO" id="GO:0004654">
    <property type="term" value="F:polyribonucleotide nucleotidyltransferase activity"/>
    <property type="evidence" value="ECO:0000318"/>
    <property type="project" value="GO_Central"/>
</dbReference>
<evidence type="ECO:0000256" key="2">
    <source>
        <dbReference type="ARBA" id="ARBA00012416"/>
    </source>
</evidence>
<dbReference type="RefSeq" id="XP_002289681.1">
    <property type="nucleotide sequence ID" value="XM_002289645.1"/>
</dbReference>
<evidence type="ECO:0000259" key="9">
    <source>
        <dbReference type="PROSITE" id="PS50126"/>
    </source>
</evidence>
<reference evidence="10 11" key="2">
    <citation type="journal article" date="2008" name="Nature">
        <title>The Phaeodactylum genome reveals the evolutionary history of diatom genomes.</title>
        <authorList>
            <person name="Bowler C."/>
            <person name="Allen A.E."/>
            <person name="Badger J.H."/>
            <person name="Grimwood J."/>
            <person name="Jabbari K."/>
            <person name="Kuo A."/>
            <person name="Maheswari U."/>
            <person name="Martens C."/>
            <person name="Maumus F."/>
            <person name="Otillar R.P."/>
            <person name="Rayko E."/>
            <person name="Salamov A."/>
            <person name="Vandepoele K."/>
            <person name="Beszteri B."/>
            <person name="Gruber A."/>
            <person name="Heijde M."/>
            <person name="Katinka M."/>
            <person name="Mock T."/>
            <person name="Valentin K."/>
            <person name="Verret F."/>
            <person name="Berges J.A."/>
            <person name="Brownlee C."/>
            <person name="Cadoret J.P."/>
            <person name="Chiovitti A."/>
            <person name="Choi C.J."/>
            <person name="Coesel S."/>
            <person name="De Martino A."/>
            <person name="Detter J.C."/>
            <person name="Durkin C."/>
            <person name="Falciatore A."/>
            <person name="Fournet J."/>
            <person name="Haruta M."/>
            <person name="Huysman M.J."/>
            <person name="Jenkins B.D."/>
            <person name="Jiroutova K."/>
            <person name="Jorgensen R.E."/>
            <person name="Joubert Y."/>
            <person name="Kaplan A."/>
            <person name="Kroger N."/>
            <person name="Kroth P.G."/>
            <person name="La Roche J."/>
            <person name="Lindquist E."/>
            <person name="Lommer M."/>
            <person name="Martin-Jezequel V."/>
            <person name="Lopez P.J."/>
            <person name="Lucas S."/>
            <person name="Mangogna M."/>
            <person name="McGinnis K."/>
            <person name="Medlin L.K."/>
            <person name="Montsant A."/>
            <person name="Oudot-Le Secq M.P."/>
            <person name="Napoli C."/>
            <person name="Obornik M."/>
            <person name="Parker M.S."/>
            <person name="Petit J.L."/>
            <person name="Porcel B.M."/>
            <person name="Poulsen N."/>
            <person name="Robison M."/>
            <person name="Rychlewski L."/>
            <person name="Rynearson T.A."/>
            <person name="Schmutz J."/>
            <person name="Shapiro H."/>
            <person name="Siaut M."/>
            <person name="Stanley M."/>
            <person name="Sussman M.R."/>
            <person name="Taylor A.R."/>
            <person name="Vardi A."/>
            <person name="von Dassow P."/>
            <person name="Vyverman W."/>
            <person name="Willis A."/>
            <person name="Wyrwicz L.S."/>
            <person name="Rokhsar D.S."/>
            <person name="Weissenbach J."/>
            <person name="Armbrust E.V."/>
            <person name="Green B.R."/>
            <person name="Van de Peer Y."/>
            <person name="Grigoriev I.V."/>
        </authorList>
    </citation>
    <scope>NUCLEOTIDE SEQUENCE [LARGE SCALE GENOMIC DNA]</scope>
    <source>
        <strain evidence="10 11">CCMP1335</strain>
    </source>
</reference>
<evidence type="ECO:0000256" key="5">
    <source>
        <dbReference type="ARBA" id="ARBA00022884"/>
    </source>
</evidence>
<dbReference type="Pfam" id="PF00575">
    <property type="entry name" value="S1"/>
    <property type="match status" value="1"/>
</dbReference>
<dbReference type="SUPFAM" id="SSF50249">
    <property type="entry name" value="Nucleic acid-binding proteins"/>
    <property type="match status" value="1"/>
</dbReference>
<dbReference type="PROSITE" id="PS50084">
    <property type="entry name" value="KH_TYPE_1"/>
    <property type="match status" value="1"/>
</dbReference>
<evidence type="ECO:0000313" key="10">
    <source>
        <dbReference type="EMBL" id="EED93218.1"/>
    </source>
</evidence>
<dbReference type="Pfam" id="PF03725">
    <property type="entry name" value="RNase_PH_C"/>
    <property type="match status" value="2"/>
</dbReference>
<dbReference type="CDD" id="cd02393">
    <property type="entry name" value="KH-I_PNPase"/>
    <property type="match status" value="1"/>
</dbReference>
<keyword evidence="4 10" id="KW-0548">Nucleotidyltransferase</keyword>
<dbReference type="STRING" id="35128.B8C1C5"/>
<dbReference type="Pfam" id="PF01138">
    <property type="entry name" value="RNase_PH"/>
    <property type="match status" value="2"/>
</dbReference>
<dbReference type="InterPro" id="IPR015847">
    <property type="entry name" value="ExoRNase_PH_dom2"/>
</dbReference>
<dbReference type="SMART" id="SM00316">
    <property type="entry name" value="S1"/>
    <property type="match status" value="1"/>
</dbReference>
<dbReference type="Gene3D" id="3.30.1370.10">
    <property type="entry name" value="K Homology domain, type 1"/>
    <property type="match status" value="1"/>
</dbReference>
<dbReference type="GO" id="GO:0000958">
    <property type="term" value="P:mitochondrial mRNA catabolic process"/>
    <property type="evidence" value="ECO:0000318"/>
    <property type="project" value="GO_Central"/>
</dbReference>
<dbReference type="InterPro" id="IPR012340">
    <property type="entry name" value="NA-bd_OB-fold"/>
</dbReference>
<evidence type="ECO:0000256" key="6">
    <source>
        <dbReference type="ARBA" id="ARBA00031451"/>
    </source>
</evidence>
<dbReference type="InterPro" id="IPR003029">
    <property type="entry name" value="S1_domain"/>
</dbReference>
<dbReference type="InterPro" id="IPR001247">
    <property type="entry name" value="ExoRNase_PH_dom1"/>
</dbReference>
<feature type="region of interest" description="Disordered" evidence="8">
    <location>
        <begin position="679"/>
        <end position="703"/>
    </location>
</feature>
<dbReference type="InterPro" id="IPR036456">
    <property type="entry name" value="PNPase_PH_RNA-bd_sf"/>
</dbReference>
<dbReference type="EC" id="2.7.7.8" evidence="2"/>
<dbReference type="HOGENOM" id="CLU_004217_2_2_1"/>
<dbReference type="SUPFAM" id="SSF54211">
    <property type="entry name" value="Ribosomal protein S5 domain 2-like"/>
    <property type="match status" value="2"/>
</dbReference>
<dbReference type="PANTHER" id="PTHR11252:SF0">
    <property type="entry name" value="POLYRIBONUCLEOTIDE NUCLEOTIDYLTRANSFERASE 1, MITOCHONDRIAL"/>
    <property type="match status" value="1"/>
</dbReference>
<reference evidence="10 11" key="1">
    <citation type="journal article" date="2004" name="Science">
        <title>The genome of the diatom Thalassiosira pseudonana: ecology, evolution, and metabolism.</title>
        <authorList>
            <person name="Armbrust E.V."/>
            <person name="Berges J.A."/>
            <person name="Bowler C."/>
            <person name="Green B.R."/>
            <person name="Martinez D."/>
            <person name="Putnam N.H."/>
            <person name="Zhou S."/>
            <person name="Allen A.E."/>
            <person name="Apt K.E."/>
            <person name="Bechner M."/>
            <person name="Brzezinski M.A."/>
            <person name="Chaal B.K."/>
            <person name="Chiovitti A."/>
            <person name="Davis A.K."/>
            <person name="Demarest M.S."/>
            <person name="Detter J.C."/>
            <person name="Glavina T."/>
            <person name="Goodstein D."/>
            <person name="Hadi M.Z."/>
            <person name="Hellsten U."/>
            <person name="Hildebrand M."/>
            <person name="Jenkins B.D."/>
            <person name="Jurka J."/>
            <person name="Kapitonov V.V."/>
            <person name="Kroger N."/>
            <person name="Lau W.W."/>
            <person name="Lane T.W."/>
            <person name="Larimer F.W."/>
            <person name="Lippmeier J.C."/>
            <person name="Lucas S."/>
            <person name="Medina M."/>
            <person name="Montsant A."/>
            <person name="Obornik M."/>
            <person name="Parker M.S."/>
            <person name="Palenik B."/>
            <person name="Pazour G.J."/>
            <person name="Richardson P.M."/>
            <person name="Rynearson T.A."/>
            <person name="Saito M.A."/>
            <person name="Schwartz D.C."/>
            <person name="Thamatrakoln K."/>
            <person name="Valentin K."/>
            <person name="Vardi A."/>
            <person name="Wilkerson F.P."/>
            <person name="Rokhsar D.S."/>
        </authorList>
    </citation>
    <scope>NUCLEOTIDE SEQUENCE [LARGE SCALE GENOMIC DNA]</scope>
    <source>
        <strain evidence="10 11">CCMP1335</strain>
    </source>
</reference>
<dbReference type="OMA" id="RFMFHYN"/>
<name>B8C1C5_THAPS</name>
<accession>B8C1C5</accession>
<dbReference type="InterPro" id="IPR027408">
    <property type="entry name" value="PNPase/RNase_PH_dom_sf"/>
</dbReference>
<dbReference type="AlphaFoldDB" id="B8C1C5"/>
<dbReference type="InterPro" id="IPR036345">
    <property type="entry name" value="ExoRNase_PH_dom2_sf"/>
</dbReference>
<feature type="domain" description="S1 motif" evidence="9">
    <location>
        <begin position="597"/>
        <end position="675"/>
    </location>
</feature>
<dbReference type="NCBIfam" id="NF008805">
    <property type="entry name" value="PRK11824.1"/>
    <property type="match status" value="1"/>
</dbReference>
<dbReference type="InterPro" id="IPR012162">
    <property type="entry name" value="PNPase"/>
</dbReference>
<dbReference type="Proteomes" id="UP000001449">
    <property type="component" value="Chromosome 4"/>
</dbReference>
<dbReference type="PANTHER" id="PTHR11252">
    <property type="entry name" value="POLYRIBONUCLEOTIDE NUCLEOTIDYLTRANSFERASE"/>
    <property type="match status" value="1"/>
</dbReference>
<organism evidence="10 11">
    <name type="scientific">Thalassiosira pseudonana</name>
    <name type="common">Marine diatom</name>
    <name type="synonym">Cyclotella nana</name>
    <dbReference type="NCBI Taxonomy" id="35128"/>
    <lineage>
        <taxon>Eukaryota</taxon>
        <taxon>Sar</taxon>
        <taxon>Stramenopiles</taxon>
        <taxon>Ochrophyta</taxon>
        <taxon>Bacillariophyta</taxon>
        <taxon>Coscinodiscophyceae</taxon>
        <taxon>Thalassiosirophycidae</taxon>
        <taxon>Thalassiosirales</taxon>
        <taxon>Thalassiosiraceae</taxon>
        <taxon>Thalassiosira</taxon>
    </lineage>
</organism>
<sequence length="721" mass="78172">MTRGDSVLYATASRDKDKRDIDFLPLSVEHQERFSSAGTTSGAFNKRDGRPAEHEILVCRLIDRPLRPLIAEGWRHETQLLSWILSYDGVRTCDPLAITASAAALWLSDVPLLKPVAAAMVGYIDGQLVLNPTVEQMKHSRLNLTVAGTKEAVLMIEGAADFLPEDLMVEAVTFGHEAIKIQCAGLEELGKVAGKAKKYDSIKPPVEGLQEAMDELFTDKVDEIFNGDMAKKDQSAAQSQLNEAVMLEFEEKYPEEKAAVKAAFKDLLCRRMFAKAKASGTRIDGRKLNEVRVIDSEAGLFPRVHGSALFTRGETQVVATATLGDSGMRQKIDRISGMEEKRFYLQYTFPPSCVGETGRVGAPGRREVGHGNLAERALVPTLPSEADFPYAIRVESLVTESNGSSSMASVCGGCLALMDAGVPIKSPIAGIAMGMLLGDKGGVSDENAVIVSDILGTEDALGTMDFKVAGNKEGITTFQLDIKCEGLTLETMKKALDQAKEGRLHILGEMEKALKEPRAELPASVPKMIKVTISPDSIGKVIGPGGRQIRALIEDFKLDNIDVDESGEIQILGFDMEQMEKAKEMIPTYVGPEPEEGKIYTGKITGIHNFGVFVEILPGAEDGSTPGLEGLCHVSELHIERVRNTEGFIRAMNTETLEVVYQGKNKKGQHQLSRKAVLEERRGGGKRSINGAGGANEEQKAEMSKEEIDVIAAAIDGISEL</sequence>
<dbReference type="SUPFAM" id="SSF46915">
    <property type="entry name" value="Polynucleotide phosphorylase/guanosine pentaphosphate synthase (PNPase/GPSI), domain 3"/>
    <property type="match status" value="1"/>
</dbReference>
<dbReference type="SMART" id="SM00322">
    <property type="entry name" value="KH"/>
    <property type="match status" value="1"/>
</dbReference>
<gene>
    <name evidence="10" type="ORF">THAPSDRAFT_268644</name>
</gene>
<dbReference type="InterPro" id="IPR020568">
    <property type="entry name" value="Ribosomal_Su5_D2-typ_SF"/>
</dbReference>
<dbReference type="GO" id="GO:0005829">
    <property type="term" value="C:cytosol"/>
    <property type="evidence" value="ECO:0000318"/>
    <property type="project" value="GO_Central"/>
</dbReference>
<dbReference type="GO" id="GO:0003723">
    <property type="term" value="F:RNA binding"/>
    <property type="evidence" value="ECO:0007669"/>
    <property type="project" value="UniProtKB-UniRule"/>
</dbReference>
<dbReference type="EMBL" id="CM000641">
    <property type="protein sequence ID" value="EED93218.1"/>
    <property type="molecule type" value="Genomic_DNA"/>
</dbReference>
<dbReference type="KEGG" id="tps:THAPSDRAFT_268644"/>
<dbReference type="InParanoid" id="B8C1C5"/>
<dbReference type="eggNOG" id="KOG1067">
    <property type="taxonomic scope" value="Eukaryota"/>
</dbReference>
<dbReference type="FunFam" id="3.30.230.70:FF:000001">
    <property type="entry name" value="Polyribonucleotide nucleotidyltransferase"/>
    <property type="match status" value="1"/>
</dbReference>
<dbReference type="GO" id="GO:0005739">
    <property type="term" value="C:mitochondrion"/>
    <property type="evidence" value="ECO:0000318"/>
    <property type="project" value="GO_Central"/>
</dbReference>
<dbReference type="GO" id="GO:0000175">
    <property type="term" value="F:3'-5'-RNA exonuclease activity"/>
    <property type="evidence" value="ECO:0000318"/>
    <property type="project" value="GO_Central"/>
</dbReference>
<dbReference type="GeneID" id="7447472"/>
<dbReference type="PaxDb" id="35128-Thaps268644"/>
<dbReference type="PIRSF" id="PIRSF005499">
    <property type="entry name" value="PNPase"/>
    <property type="match status" value="1"/>
</dbReference>
<dbReference type="Gene3D" id="3.30.230.70">
    <property type="entry name" value="GHMP Kinase, N-terminal domain"/>
    <property type="match status" value="2"/>
</dbReference>
<dbReference type="InterPro" id="IPR036612">
    <property type="entry name" value="KH_dom_type_1_sf"/>
</dbReference>
<dbReference type="FunFam" id="3.30.1370.10:FF:000001">
    <property type="entry name" value="Polyribonucleotide nucleotidyltransferase"/>
    <property type="match status" value="1"/>
</dbReference>
<keyword evidence="11" id="KW-1185">Reference proteome</keyword>
<evidence type="ECO:0000256" key="3">
    <source>
        <dbReference type="ARBA" id="ARBA00022679"/>
    </source>
</evidence>
<proteinExistence type="inferred from homology"/>
<comment type="similarity">
    <text evidence="1">Belongs to the polyribonucleotide nucleotidyltransferase family.</text>
</comment>
<evidence type="ECO:0000256" key="4">
    <source>
        <dbReference type="ARBA" id="ARBA00022695"/>
    </source>
</evidence>
<evidence type="ECO:0000256" key="1">
    <source>
        <dbReference type="ARBA" id="ARBA00007404"/>
    </source>
</evidence>
<dbReference type="PROSITE" id="PS50126">
    <property type="entry name" value="S1"/>
    <property type="match status" value="1"/>
</dbReference>
<dbReference type="SUPFAM" id="SSF54791">
    <property type="entry name" value="Eukaryotic type KH-domain (KH-domain type I)"/>
    <property type="match status" value="1"/>
</dbReference>
<dbReference type="InterPro" id="IPR004088">
    <property type="entry name" value="KH_dom_type_1"/>
</dbReference>
<protein>
    <recommendedName>
        <fullName evidence="2">polyribonucleotide nucleotidyltransferase</fullName>
        <ecNumber evidence="2">2.7.7.8</ecNumber>
    </recommendedName>
    <alternativeName>
        <fullName evidence="6">Polynucleotide phosphorylase 1</fullName>
    </alternativeName>
</protein>
<dbReference type="InterPro" id="IPR004087">
    <property type="entry name" value="KH_dom"/>
</dbReference>
<dbReference type="Pfam" id="PF00013">
    <property type="entry name" value="KH_1"/>
    <property type="match status" value="1"/>
</dbReference>
<dbReference type="SUPFAM" id="SSF55666">
    <property type="entry name" value="Ribonuclease PH domain 2-like"/>
    <property type="match status" value="2"/>
</dbReference>
<keyword evidence="3 10" id="KW-0808">Transferase</keyword>
<keyword evidence="5 7" id="KW-0694">RNA-binding</keyword>
<dbReference type="NCBIfam" id="TIGR03591">
    <property type="entry name" value="polynuc_phos"/>
    <property type="match status" value="1"/>
</dbReference>
<dbReference type="Gene3D" id="2.40.50.140">
    <property type="entry name" value="Nucleic acid-binding proteins"/>
    <property type="match status" value="1"/>
</dbReference>
<dbReference type="CDD" id="cd11364">
    <property type="entry name" value="RNase_PH_PNPase_2"/>
    <property type="match status" value="1"/>
</dbReference>
<evidence type="ECO:0000313" key="11">
    <source>
        <dbReference type="Proteomes" id="UP000001449"/>
    </source>
</evidence>
<evidence type="ECO:0000256" key="8">
    <source>
        <dbReference type="SAM" id="MobiDB-lite"/>
    </source>
</evidence>